<keyword evidence="2" id="KW-0813">Transport</keyword>
<keyword evidence="4" id="KW-0547">Nucleotide-binding</keyword>
<dbReference type="GO" id="GO:0140359">
    <property type="term" value="F:ABC-type transporter activity"/>
    <property type="evidence" value="ECO:0007669"/>
    <property type="project" value="InterPro"/>
</dbReference>
<dbReference type="PROSITE" id="PS50929">
    <property type="entry name" value="ABC_TM1F"/>
    <property type="match status" value="1"/>
</dbReference>
<keyword evidence="5 12" id="KW-0067">ATP-binding</keyword>
<dbReference type="InterPro" id="IPR003439">
    <property type="entry name" value="ABC_transporter-like_ATP-bd"/>
</dbReference>
<feature type="transmembrane region" description="Helical" evidence="9">
    <location>
        <begin position="162"/>
        <end position="185"/>
    </location>
</feature>
<dbReference type="PROSITE" id="PS50893">
    <property type="entry name" value="ABC_TRANSPORTER_2"/>
    <property type="match status" value="1"/>
</dbReference>
<dbReference type="CDD" id="cd03223">
    <property type="entry name" value="ABCD_peroxisomal_ALDP"/>
    <property type="match status" value="1"/>
</dbReference>
<feature type="region of interest" description="Disordered" evidence="8">
    <location>
        <begin position="811"/>
        <end position="863"/>
    </location>
</feature>
<dbReference type="InterPro" id="IPR003593">
    <property type="entry name" value="AAA+_ATPase"/>
</dbReference>
<evidence type="ECO:0000313" key="12">
    <source>
        <dbReference type="EMBL" id="OLY77873.1"/>
    </source>
</evidence>
<evidence type="ECO:0000256" key="6">
    <source>
        <dbReference type="ARBA" id="ARBA00022989"/>
    </source>
</evidence>
<dbReference type="InterPro" id="IPR011527">
    <property type="entry name" value="ABC1_TM_dom"/>
</dbReference>
<evidence type="ECO:0000256" key="4">
    <source>
        <dbReference type="ARBA" id="ARBA00022741"/>
    </source>
</evidence>
<evidence type="ECO:0000256" key="9">
    <source>
        <dbReference type="SAM" id="Phobius"/>
    </source>
</evidence>
<dbReference type="PROSITE" id="PS00211">
    <property type="entry name" value="ABC_TRANSPORTER_1"/>
    <property type="match status" value="1"/>
</dbReference>
<comment type="caution">
    <text evidence="12">The sequence shown here is derived from an EMBL/GenBank/DDBJ whole genome shotgun (WGS) entry which is preliminary data.</text>
</comment>
<evidence type="ECO:0000256" key="1">
    <source>
        <dbReference type="ARBA" id="ARBA00008575"/>
    </source>
</evidence>
<dbReference type="GO" id="GO:0015910">
    <property type="term" value="P:long-chain fatty acid import into peroxisome"/>
    <property type="evidence" value="ECO:0007669"/>
    <property type="project" value="TreeGrafter"/>
</dbReference>
<evidence type="ECO:0000256" key="3">
    <source>
        <dbReference type="ARBA" id="ARBA00022692"/>
    </source>
</evidence>
<dbReference type="GO" id="GO:0016887">
    <property type="term" value="F:ATP hydrolysis activity"/>
    <property type="evidence" value="ECO:0007669"/>
    <property type="project" value="InterPro"/>
</dbReference>
<keyword evidence="14" id="KW-1185">Reference proteome</keyword>
<dbReference type="Pfam" id="PF00005">
    <property type="entry name" value="ABC_tran"/>
    <property type="match status" value="1"/>
</dbReference>
<feature type="compositionally biased region" description="Basic and acidic residues" evidence="8">
    <location>
        <begin position="845"/>
        <end position="863"/>
    </location>
</feature>
<dbReference type="EMBL" id="LSSL01007616">
    <property type="protein sequence ID" value="OLY77873.1"/>
    <property type="molecule type" value="Genomic_DNA"/>
</dbReference>
<dbReference type="InterPro" id="IPR036640">
    <property type="entry name" value="ABC1_TM_sf"/>
</dbReference>
<dbReference type="Gene3D" id="1.20.1560.10">
    <property type="entry name" value="ABC transporter type 1, transmembrane domain"/>
    <property type="match status" value="1"/>
</dbReference>
<evidence type="ECO:0000256" key="5">
    <source>
        <dbReference type="ARBA" id="ARBA00022840"/>
    </source>
</evidence>
<feature type="domain" description="ABC transporter" evidence="10">
    <location>
        <begin position="519"/>
        <end position="751"/>
    </location>
</feature>
<dbReference type="GO" id="GO:0006635">
    <property type="term" value="P:fatty acid beta-oxidation"/>
    <property type="evidence" value="ECO:0007669"/>
    <property type="project" value="TreeGrafter"/>
</dbReference>
<dbReference type="InterPro" id="IPR017871">
    <property type="entry name" value="ABC_transporter-like_CS"/>
</dbReference>
<feature type="domain" description="ABC transmembrane type-1" evidence="11">
    <location>
        <begin position="170"/>
        <end position="388"/>
    </location>
</feature>
<feature type="region of interest" description="Disordered" evidence="8">
    <location>
        <begin position="95"/>
        <end position="120"/>
    </location>
</feature>
<protein>
    <submittedName>
        <fullName evidence="12">ATP-binding cassette sub-family D member 2</fullName>
    </submittedName>
</protein>
<dbReference type="InterPro" id="IPR027417">
    <property type="entry name" value="P-loop_NTPase"/>
</dbReference>
<dbReference type="Gene3D" id="3.40.50.300">
    <property type="entry name" value="P-loop containing nucleotide triphosphate hydrolases"/>
    <property type="match status" value="1"/>
</dbReference>
<dbReference type="GO" id="GO:0005324">
    <property type="term" value="F:long-chain fatty acid transmembrane transporter activity"/>
    <property type="evidence" value="ECO:0007669"/>
    <property type="project" value="TreeGrafter"/>
</dbReference>
<dbReference type="GO" id="GO:0042760">
    <property type="term" value="P:very long-chain fatty acid catabolic process"/>
    <property type="evidence" value="ECO:0007669"/>
    <property type="project" value="TreeGrafter"/>
</dbReference>
<dbReference type="PANTHER" id="PTHR11384:SF67">
    <property type="entry name" value="ATP-BINDING CASSETTE SUB-FAMILY D MEMBER 1"/>
    <property type="match status" value="1"/>
</dbReference>
<dbReference type="InterPro" id="IPR050835">
    <property type="entry name" value="ABC_transporter_sub-D"/>
</dbReference>
<accession>A0A1R0GLU2</accession>
<dbReference type="GO" id="GO:0005778">
    <property type="term" value="C:peroxisomal membrane"/>
    <property type="evidence" value="ECO:0007669"/>
    <property type="project" value="TreeGrafter"/>
</dbReference>
<feature type="transmembrane region" description="Helical" evidence="9">
    <location>
        <begin position="205"/>
        <end position="225"/>
    </location>
</feature>
<dbReference type="Proteomes" id="UP000187455">
    <property type="component" value="Unassembled WGS sequence"/>
</dbReference>
<evidence type="ECO:0000256" key="8">
    <source>
        <dbReference type="SAM" id="MobiDB-lite"/>
    </source>
</evidence>
<dbReference type="SUPFAM" id="SSF52540">
    <property type="entry name" value="P-loop containing nucleoside triphosphate hydrolases"/>
    <property type="match status" value="1"/>
</dbReference>
<comment type="similarity">
    <text evidence="1">Belongs to the ABC transporter superfamily. ABCD family. Peroxisomal fatty acyl CoA transporter (TC 3.A.1.203) subfamily.</text>
</comment>
<feature type="transmembrane region" description="Helical" evidence="9">
    <location>
        <begin position="305"/>
        <end position="324"/>
    </location>
</feature>
<dbReference type="GO" id="GO:0007031">
    <property type="term" value="P:peroxisome organization"/>
    <property type="evidence" value="ECO:0007669"/>
    <property type="project" value="TreeGrafter"/>
</dbReference>
<evidence type="ECO:0000259" key="11">
    <source>
        <dbReference type="PROSITE" id="PS50929"/>
    </source>
</evidence>
<evidence type="ECO:0000259" key="10">
    <source>
        <dbReference type="PROSITE" id="PS50893"/>
    </source>
</evidence>
<organism evidence="12 14">
    <name type="scientific">Smittium mucronatum</name>
    <dbReference type="NCBI Taxonomy" id="133383"/>
    <lineage>
        <taxon>Eukaryota</taxon>
        <taxon>Fungi</taxon>
        <taxon>Fungi incertae sedis</taxon>
        <taxon>Zoopagomycota</taxon>
        <taxon>Kickxellomycotina</taxon>
        <taxon>Harpellomycetes</taxon>
        <taxon>Harpellales</taxon>
        <taxon>Legeriomycetaceae</taxon>
        <taxon>Smittium</taxon>
    </lineage>
</organism>
<reference evidence="12 14" key="1">
    <citation type="journal article" date="2016" name="Mol. Biol. Evol.">
        <title>Genome-Wide Survey of Gut Fungi (Harpellales) Reveals the First Horizontally Transferred Ubiquitin Gene from a Mosquito Host.</title>
        <authorList>
            <person name="Wang Y."/>
            <person name="White M.M."/>
            <person name="Kvist S."/>
            <person name="Moncalvo J.M."/>
        </authorList>
    </citation>
    <scope>NUCLEOTIDE SEQUENCE [LARGE SCALE GENOMIC DNA]</scope>
    <source>
        <strain evidence="12 14">ALG-7-W6</strain>
    </source>
</reference>
<reference evidence="12" key="2">
    <citation type="submission" date="2017-01" db="EMBL/GenBank/DDBJ databases">
        <authorList>
            <person name="Mah S.A."/>
            <person name="Swanson W.J."/>
            <person name="Moy G.W."/>
            <person name="Vacquier V.D."/>
        </authorList>
    </citation>
    <scope>NUCLEOTIDE SEQUENCE</scope>
    <source>
        <strain evidence="12">ALG-7-W6</strain>
    </source>
</reference>
<sequence length="910" mass="102786">MISLKKRSSILSSNVFLFLTSGISVALFLSNYYQHRKTTKKIESNYKSERVSASSFGNLLFLISKKNNQNSLESSLDSDSLYFLQDPQNPDSINKFDHLSVPPKNTQSPKNALSKPKTPLEPVSSQKILANSKKIINFDKRFLFRIKALLRILIPSWRSKEMLIICLHSLFLVLRTWISVLIAELDGNIVKYLIQADGKRFFGELITWFVLSIPATYTNSMVRYLESKLSIAFRTRLFTYANDLYLNDKNPYYKISNLDNRIKNPDQYLTADITRFCSSLSHLFSSVGKPIIDIVAFNIQLTRNLGAYGSVAMFVFYSISVFLLRKITPPFGKFVALQALLEGQYRSDHSRIVSNSEEIAFYKGQKVEKKSVTLSLSKLLDFSLLTIKKRFSYVIAEDIIVKYIWSTLGYILGASPYFLNINSSSLGSSSAVRMQKFVTNKRVMVNIADAGGRLMYSARKAMELSGHTERIFSFLQTCHALRLNYYPELSDRSSNSFSFNTELTLAGAKRISYDDFYGIKLACVPIVAPNPNPYLPGNVLVQPLFWRVNPGEHWLIKGPGGVGKTSLLRIISGLWPVFSGVLEKPPDKEIMYVPSRAYLCIGTLRDQIIYPDSHDQMVENGCTDFDLLEILRVVSLEYLPVREGGLDSIKNWKDVLSGGERQRICMARLFYHQPMFAILDDCTSAVSYETEGKIYEYAKSIDITLITISHRNSLSMYHDYVLRLGDSYASSMPSLGVKLGSSSPTSAHETLGFDSTGNNIYAGRAWSGAELVALDESEEMIQATMSEDLAKNIPSAGYGVAWHTARLNTSLSEPQSDSLSNDSADEKGLGESSTEDEDSLVINNSERHEQPLTDQKSTEEAFNKKKEVSRLRRVLLERKKLYQQWEDRLSSINFELNKTVLDQKIVDALK</sequence>
<name>A0A1R0GLU2_9FUNG</name>
<gene>
    <name evidence="13" type="ORF">AYI68_g5642</name>
    <name evidence="12" type="ORF">AYI68_g8090</name>
</gene>
<keyword evidence="6 9" id="KW-1133">Transmembrane helix</keyword>
<dbReference type="SMART" id="SM00382">
    <property type="entry name" value="AAA"/>
    <property type="match status" value="1"/>
</dbReference>
<evidence type="ECO:0000313" key="14">
    <source>
        <dbReference type="Proteomes" id="UP000187455"/>
    </source>
</evidence>
<dbReference type="AlphaFoldDB" id="A0A1R0GLU2"/>
<dbReference type="PANTHER" id="PTHR11384">
    <property type="entry name" value="ATP-BINDING CASSETTE, SUB-FAMILY D MEMBER"/>
    <property type="match status" value="1"/>
</dbReference>
<keyword evidence="7 9" id="KW-0472">Membrane</keyword>
<dbReference type="EMBL" id="LSSL01003618">
    <property type="protein sequence ID" value="OLY80264.1"/>
    <property type="molecule type" value="Genomic_DNA"/>
</dbReference>
<evidence type="ECO:0000256" key="7">
    <source>
        <dbReference type="ARBA" id="ARBA00023136"/>
    </source>
</evidence>
<dbReference type="GO" id="GO:0005524">
    <property type="term" value="F:ATP binding"/>
    <property type="evidence" value="ECO:0007669"/>
    <property type="project" value="UniProtKB-KW"/>
</dbReference>
<evidence type="ECO:0000256" key="2">
    <source>
        <dbReference type="ARBA" id="ARBA00022448"/>
    </source>
</evidence>
<dbReference type="STRING" id="133383.A0A1R0GLU2"/>
<evidence type="ECO:0000313" key="13">
    <source>
        <dbReference type="EMBL" id="OLY80264.1"/>
    </source>
</evidence>
<feature type="compositionally biased region" description="Polar residues" evidence="8">
    <location>
        <begin position="811"/>
        <end position="822"/>
    </location>
</feature>
<proteinExistence type="inferred from homology"/>
<feature type="transmembrane region" description="Helical" evidence="9">
    <location>
        <begin position="15"/>
        <end position="33"/>
    </location>
</feature>
<dbReference type="SUPFAM" id="SSF90123">
    <property type="entry name" value="ABC transporter transmembrane region"/>
    <property type="match status" value="1"/>
</dbReference>
<dbReference type="Pfam" id="PF06472">
    <property type="entry name" value="ABC_membrane_2"/>
    <property type="match status" value="1"/>
</dbReference>
<dbReference type="OrthoDB" id="422637at2759"/>
<keyword evidence="3 9" id="KW-0812">Transmembrane</keyword>